<comment type="caution">
    <text evidence="1">The sequence shown here is derived from an EMBL/GenBank/DDBJ whole genome shotgun (WGS) entry which is preliminary data.</text>
</comment>
<reference evidence="1 2" key="1">
    <citation type="submission" date="2013-11" db="EMBL/GenBank/DDBJ databases">
        <title>Single cell genomics of uncultured Tannerella BU063 (oral taxon 286).</title>
        <authorList>
            <person name="Beall C.J."/>
            <person name="Campbell A.G."/>
            <person name="Griffen A.L."/>
            <person name="Podar M."/>
            <person name="Leys E.J."/>
        </authorList>
    </citation>
    <scope>NUCLEOTIDE SEQUENCE [LARGE SCALE GENOMIC DNA]</scope>
    <source>
        <strain evidence="1">Cell 2</strain>
    </source>
</reference>
<name>W2C3Z2_9BACT</name>
<dbReference type="EMBL" id="AYUF01000429">
    <property type="protein sequence ID" value="ETK01885.1"/>
    <property type="molecule type" value="Genomic_DNA"/>
</dbReference>
<dbReference type="Proteomes" id="UP000018837">
    <property type="component" value="Unassembled WGS sequence"/>
</dbReference>
<sequence length="52" mass="6086">MIQKKALHKLMPLSSFWRVHVSALQAMWKMPQEILGNLHHKILQPLTLTLMP</sequence>
<dbReference type="AlphaFoldDB" id="W2C3Z2"/>
<evidence type="ECO:0000313" key="2">
    <source>
        <dbReference type="Proteomes" id="UP000018837"/>
    </source>
</evidence>
<gene>
    <name evidence="1" type="ORF">N425_07355</name>
</gene>
<evidence type="ECO:0000313" key="1">
    <source>
        <dbReference type="EMBL" id="ETK01885.1"/>
    </source>
</evidence>
<proteinExistence type="predicted"/>
<protein>
    <submittedName>
        <fullName evidence="1">Uncharacterized protein</fullName>
    </submittedName>
</protein>
<accession>W2C3Z2</accession>
<organism evidence="1 2">
    <name type="scientific">Tannerella sp. oral taxon BU063 isolate Cell 2</name>
    <dbReference type="NCBI Taxonomy" id="1411148"/>
    <lineage>
        <taxon>Bacteria</taxon>
        <taxon>Pseudomonadati</taxon>
        <taxon>Bacteroidota</taxon>
        <taxon>Bacteroidia</taxon>
        <taxon>Bacteroidales</taxon>
        <taxon>Tannerellaceae</taxon>
        <taxon>Tannerella</taxon>
    </lineage>
</organism>